<dbReference type="AlphaFoldDB" id="A0A2S7VJJ3"/>
<name>A0A2S7VJJ3_PHOAN</name>
<evidence type="ECO:0000256" key="4">
    <source>
        <dbReference type="ARBA" id="ARBA00022475"/>
    </source>
</evidence>
<evidence type="ECO:0000256" key="6">
    <source>
        <dbReference type="ARBA" id="ARBA00022989"/>
    </source>
</evidence>
<dbReference type="InterPro" id="IPR018093">
    <property type="entry name" value="BCCT_CS"/>
</dbReference>
<dbReference type="GO" id="GO:0005886">
    <property type="term" value="C:plasma membrane"/>
    <property type="evidence" value="ECO:0007669"/>
    <property type="project" value="UniProtKB-SubCell"/>
</dbReference>
<feature type="transmembrane region" description="Helical" evidence="8">
    <location>
        <begin position="115"/>
        <end position="136"/>
    </location>
</feature>
<dbReference type="PANTHER" id="PTHR30047">
    <property type="entry name" value="HIGH-AFFINITY CHOLINE TRANSPORT PROTEIN-RELATED"/>
    <property type="match status" value="1"/>
</dbReference>
<dbReference type="Pfam" id="PF02028">
    <property type="entry name" value="BCCT"/>
    <property type="match status" value="1"/>
</dbReference>
<evidence type="ECO:0000256" key="7">
    <source>
        <dbReference type="ARBA" id="ARBA00023136"/>
    </source>
</evidence>
<feature type="transmembrane region" description="Helical" evidence="8">
    <location>
        <begin position="168"/>
        <end position="191"/>
    </location>
</feature>
<evidence type="ECO:0000256" key="1">
    <source>
        <dbReference type="ARBA" id="ARBA00004651"/>
    </source>
</evidence>
<dbReference type="EMBL" id="MSCJ01000003">
    <property type="protein sequence ID" value="PQJ62313.1"/>
    <property type="molecule type" value="Genomic_DNA"/>
</dbReference>
<evidence type="ECO:0000256" key="8">
    <source>
        <dbReference type="SAM" id="Phobius"/>
    </source>
</evidence>
<keyword evidence="7 8" id="KW-0472">Membrane</keyword>
<evidence type="ECO:0000313" key="9">
    <source>
        <dbReference type="EMBL" id="PQJ62313.1"/>
    </source>
</evidence>
<protein>
    <submittedName>
        <fullName evidence="9">BCCT transporter</fullName>
    </submittedName>
</protein>
<organism evidence="9 10">
    <name type="scientific">Photobacterium angustum</name>
    <dbReference type="NCBI Taxonomy" id="661"/>
    <lineage>
        <taxon>Bacteria</taxon>
        <taxon>Pseudomonadati</taxon>
        <taxon>Pseudomonadota</taxon>
        <taxon>Gammaproteobacteria</taxon>
        <taxon>Vibrionales</taxon>
        <taxon>Vibrionaceae</taxon>
        <taxon>Photobacterium</taxon>
    </lineage>
</organism>
<comment type="similarity">
    <text evidence="2">Belongs to the BCCT transporter (TC 2.A.15) family.</text>
</comment>
<evidence type="ECO:0000256" key="5">
    <source>
        <dbReference type="ARBA" id="ARBA00022692"/>
    </source>
</evidence>
<feature type="transmembrane region" description="Helical" evidence="8">
    <location>
        <begin position="424"/>
        <end position="444"/>
    </location>
</feature>
<evidence type="ECO:0000256" key="2">
    <source>
        <dbReference type="ARBA" id="ARBA00005658"/>
    </source>
</evidence>
<feature type="transmembrane region" description="Helical" evidence="8">
    <location>
        <begin position="256"/>
        <end position="275"/>
    </location>
</feature>
<feature type="transmembrane region" description="Helical" evidence="8">
    <location>
        <begin position="471"/>
        <end position="489"/>
    </location>
</feature>
<keyword evidence="4" id="KW-1003">Cell membrane</keyword>
<keyword evidence="6 8" id="KW-1133">Transmembrane helix</keyword>
<feature type="transmembrane region" description="Helical" evidence="8">
    <location>
        <begin position="373"/>
        <end position="396"/>
    </location>
</feature>
<dbReference type="GO" id="GO:0022857">
    <property type="term" value="F:transmembrane transporter activity"/>
    <property type="evidence" value="ECO:0007669"/>
    <property type="project" value="InterPro"/>
</dbReference>
<dbReference type="PROSITE" id="PS01303">
    <property type="entry name" value="BCCT"/>
    <property type="match status" value="1"/>
</dbReference>
<feature type="transmembrane region" description="Helical" evidence="8">
    <location>
        <begin position="495"/>
        <end position="519"/>
    </location>
</feature>
<feature type="transmembrane region" description="Helical" evidence="8">
    <location>
        <begin position="78"/>
        <end position="95"/>
    </location>
</feature>
<evidence type="ECO:0000313" key="10">
    <source>
        <dbReference type="Proteomes" id="UP000238730"/>
    </source>
</evidence>
<gene>
    <name evidence="9" type="ORF">BTO08_18915</name>
</gene>
<keyword evidence="3" id="KW-0813">Transport</keyword>
<keyword evidence="5 8" id="KW-0812">Transmembrane</keyword>
<dbReference type="RefSeq" id="WP_105062127.1">
    <property type="nucleotide sequence ID" value="NZ_MSCJ01000003.1"/>
</dbReference>
<dbReference type="PANTHER" id="PTHR30047:SF7">
    <property type="entry name" value="HIGH-AFFINITY CHOLINE TRANSPORT PROTEIN"/>
    <property type="match status" value="1"/>
</dbReference>
<dbReference type="OrthoDB" id="9775735at2"/>
<feature type="transmembrane region" description="Helical" evidence="8">
    <location>
        <begin position="343"/>
        <end position="361"/>
    </location>
</feature>
<dbReference type="Proteomes" id="UP000238730">
    <property type="component" value="Unassembled WGS sequence"/>
</dbReference>
<feature type="transmembrane region" description="Helical" evidence="8">
    <location>
        <begin position="212"/>
        <end position="236"/>
    </location>
</feature>
<comment type="subcellular location">
    <subcellularLocation>
        <location evidence="1">Cell membrane</location>
        <topology evidence="1">Multi-pass membrane protein</topology>
    </subcellularLocation>
</comment>
<dbReference type="InterPro" id="IPR000060">
    <property type="entry name" value="BCCT_transptr"/>
</dbReference>
<feature type="transmembrane region" description="Helical" evidence="8">
    <location>
        <begin position="37"/>
        <end position="58"/>
    </location>
</feature>
<feature type="transmembrane region" description="Helical" evidence="8">
    <location>
        <begin position="287"/>
        <end position="305"/>
    </location>
</feature>
<dbReference type="NCBIfam" id="TIGR00842">
    <property type="entry name" value="bcct"/>
    <property type="match status" value="1"/>
</dbReference>
<accession>A0A2S7VJJ3</accession>
<comment type="caution">
    <text evidence="9">The sequence shown here is derived from an EMBL/GenBank/DDBJ whole genome shotgun (WGS) entry which is preliminary data.</text>
</comment>
<sequence>MNTSTDKVSSKYSIETTDYQVGQDNIQRWGFDIHKPVFGISAILILLFIAVMLVVDPATAKTALNNTRNGIMEQFDSYFMWAVNTFAVFCIFLMLSPLGKIRIGGKEAKPEHSTLSWSSMLFAAGIASGIMFFGVAEPTAYFTDWFGTPFNVVALTPEAKQLAMAGSVFHWGISAWSIYAVSALALAFFAYNKNLPLSIRSLLFPIFGDRAWGWLGHAVDILAVVSTLFGLVTSLGLGAQQAASGINYVFGTHGGLGLQFGIIAFVTSIAIFSVIRGIDGGVKLLSNINIVIAFGLLVLVAILGFDVVKHSLPDTFMAYAKNFFALSNPIGRTDDTWRHGWTIFYWAWWISYAPFVGIFIARVSKGRTVRQFIFAVLFIPTLVTMTWFSVFGGIAVEQVATKVGELGLHGLQDLSLTLFYVYDAMPMSLLLSVISIVLILVFFVTSSDSASLVIDSITAGGKLDAPVPQRIFWATIEGVIAAILLWVGGSQALEALQSGVVITALPFSFILVITCVSLWKGLMSERHLYP</sequence>
<reference evidence="9 10" key="1">
    <citation type="submission" date="2016-12" db="EMBL/GenBank/DDBJ databases">
        <title>Diversity of luminous bacteria.</title>
        <authorList>
            <person name="Yoshizawa S."/>
            <person name="Kogure K."/>
        </authorList>
    </citation>
    <scope>NUCLEOTIDE SEQUENCE [LARGE SCALE GENOMIC DNA]</scope>
    <source>
        <strain evidence="9 10">LC1-200</strain>
    </source>
</reference>
<proteinExistence type="inferred from homology"/>
<evidence type="ECO:0000256" key="3">
    <source>
        <dbReference type="ARBA" id="ARBA00022448"/>
    </source>
</evidence>